<name>A0A135U5F6_9PEZI</name>
<feature type="disulfide bond" evidence="12">
    <location>
        <begin position="151"/>
        <end position="163"/>
    </location>
</feature>
<evidence type="ECO:0000313" key="19">
    <source>
        <dbReference type="Proteomes" id="UP000070121"/>
    </source>
</evidence>
<dbReference type="GO" id="GO:0000272">
    <property type="term" value="P:polysaccharide catabolic process"/>
    <property type="evidence" value="ECO:0007669"/>
    <property type="project" value="UniProtKB-KW"/>
</dbReference>
<keyword evidence="10 13" id="KW-0326">Glycosidase</keyword>
<keyword evidence="19" id="KW-1185">Reference proteome</keyword>
<dbReference type="Gene3D" id="3.30.60.10">
    <property type="entry name" value="Endochitinase-like"/>
    <property type="match status" value="1"/>
</dbReference>
<dbReference type="PANTHER" id="PTHR11177">
    <property type="entry name" value="CHITINASE"/>
    <property type="match status" value="1"/>
</dbReference>
<dbReference type="SMART" id="SM00636">
    <property type="entry name" value="Glyco_18"/>
    <property type="match status" value="1"/>
</dbReference>
<dbReference type="InterPro" id="IPR018371">
    <property type="entry name" value="Chitin-binding_1_CS"/>
</dbReference>
<evidence type="ECO:0000256" key="10">
    <source>
        <dbReference type="ARBA" id="ARBA00023295"/>
    </source>
</evidence>
<proteinExistence type="inferred from homology"/>
<evidence type="ECO:0000256" key="15">
    <source>
        <dbReference type="SAM" id="SignalP"/>
    </source>
</evidence>
<feature type="disulfide bond" evidence="12">
    <location>
        <begin position="156"/>
        <end position="170"/>
    </location>
</feature>
<dbReference type="InterPro" id="IPR001579">
    <property type="entry name" value="Glyco_hydro_18_chit_AS"/>
</dbReference>
<evidence type="ECO:0000256" key="2">
    <source>
        <dbReference type="ARBA" id="ARBA00004613"/>
    </source>
</evidence>
<keyword evidence="14" id="KW-0472">Membrane</keyword>
<keyword evidence="11" id="KW-0624">Polysaccharide degradation</keyword>
<keyword evidence="5" id="KW-0964">Secreted</keyword>
<dbReference type="Gene3D" id="3.10.50.10">
    <property type="match status" value="1"/>
</dbReference>
<dbReference type="InterPro" id="IPR036861">
    <property type="entry name" value="Endochitinase-like_sf"/>
</dbReference>
<keyword evidence="15" id="KW-0732">Signal</keyword>
<evidence type="ECO:0000256" key="4">
    <source>
        <dbReference type="ARBA" id="ARBA00012729"/>
    </source>
</evidence>
<keyword evidence="14" id="KW-1133">Transmembrane helix</keyword>
<dbReference type="STRING" id="1209931.A0A135U5F6"/>
<comment type="subcellular location">
    <subcellularLocation>
        <location evidence="2">Secreted</location>
    </subcellularLocation>
</comment>
<evidence type="ECO:0000256" key="3">
    <source>
        <dbReference type="ARBA" id="ARBA00008682"/>
    </source>
</evidence>
<dbReference type="CDD" id="cd11618">
    <property type="entry name" value="ChtBD1_1"/>
    <property type="match status" value="1"/>
</dbReference>
<keyword evidence="8" id="KW-0146">Chitin degradation</keyword>
<dbReference type="PANTHER" id="PTHR11177:SF333">
    <property type="entry name" value="CHITINASE"/>
    <property type="match status" value="1"/>
</dbReference>
<dbReference type="OrthoDB" id="73875at2759"/>
<dbReference type="PROSITE" id="PS51910">
    <property type="entry name" value="GH18_2"/>
    <property type="match status" value="1"/>
</dbReference>
<comment type="caution">
    <text evidence="18">The sequence shown here is derived from an EMBL/GenBank/DDBJ whole genome shotgun (WGS) entry which is preliminary data.</text>
</comment>
<dbReference type="PROSITE" id="PS01095">
    <property type="entry name" value="GH18_1"/>
    <property type="match status" value="1"/>
</dbReference>
<reference evidence="18 19" key="1">
    <citation type="submission" date="2014-02" db="EMBL/GenBank/DDBJ databases">
        <title>The genome sequence of Colletotrichum salicis CBS 607.94.</title>
        <authorList>
            <person name="Baroncelli R."/>
            <person name="Thon M.R."/>
        </authorList>
    </citation>
    <scope>NUCLEOTIDE SEQUENCE [LARGE SCALE GENOMIC DNA]</scope>
    <source>
        <strain evidence="18 19">CBS 607.94</strain>
    </source>
</reference>
<dbReference type="Pfam" id="PF00187">
    <property type="entry name" value="Chitin_bind_1"/>
    <property type="match status" value="1"/>
</dbReference>
<dbReference type="Proteomes" id="UP000070121">
    <property type="component" value="Unassembled WGS sequence"/>
</dbReference>
<feature type="chain" id="PRO_5007804615" description="chitinase" evidence="15">
    <location>
        <begin position="20"/>
        <end position="1220"/>
    </location>
</feature>
<protein>
    <recommendedName>
        <fullName evidence="4">chitinase</fullName>
        <ecNumber evidence="4">3.2.1.14</ecNumber>
    </recommendedName>
</protein>
<dbReference type="AlphaFoldDB" id="A0A135U5F6"/>
<feature type="transmembrane region" description="Helical" evidence="14">
    <location>
        <begin position="773"/>
        <end position="797"/>
    </location>
</feature>
<dbReference type="GO" id="GO:0008061">
    <property type="term" value="F:chitin binding"/>
    <property type="evidence" value="ECO:0007669"/>
    <property type="project" value="UniProtKB-UniRule"/>
</dbReference>
<evidence type="ECO:0000259" key="16">
    <source>
        <dbReference type="PROSITE" id="PS50941"/>
    </source>
</evidence>
<evidence type="ECO:0000256" key="11">
    <source>
        <dbReference type="ARBA" id="ARBA00023326"/>
    </source>
</evidence>
<evidence type="ECO:0000259" key="17">
    <source>
        <dbReference type="PROSITE" id="PS51910"/>
    </source>
</evidence>
<evidence type="ECO:0000256" key="1">
    <source>
        <dbReference type="ARBA" id="ARBA00000822"/>
    </source>
</evidence>
<dbReference type="GO" id="GO:0005576">
    <property type="term" value="C:extracellular region"/>
    <property type="evidence" value="ECO:0007669"/>
    <property type="project" value="UniProtKB-SubCell"/>
</dbReference>
<evidence type="ECO:0000256" key="12">
    <source>
        <dbReference type="PROSITE-ProRule" id="PRU00261"/>
    </source>
</evidence>
<dbReference type="SUPFAM" id="SSF57016">
    <property type="entry name" value="Plant lectins/antimicrobial peptides"/>
    <property type="match status" value="1"/>
</dbReference>
<dbReference type="GO" id="GO:0006032">
    <property type="term" value="P:chitin catabolic process"/>
    <property type="evidence" value="ECO:0007669"/>
    <property type="project" value="UniProtKB-KW"/>
</dbReference>
<organism evidence="18 19">
    <name type="scientific">Colletotrichum salicis</name>
    <dbReference type="NCBI Taxonomy" id="1209931"/>
    <lineage>
        <taxon>Eukaryota</taxon>
        <taxon>Fungi</taxon>
        <taxon>Dikarya</taxon>
        <taxon>Ascomycota</taxon>
        <taxon>Pezizomycotina</taxon>
        <taxon>Sordariomycetes</taxon>
        <taxon>Hypocreomycetidae</taxon>
        <taxon>Glomerellales</taxon>
        <taxon>Glomerellaceae</taxon>
        <taxon>Colletotrichum</taxon>
        <taxon>Colletotrichum acutatum species complex</taxon>
    </lineage>
</organism>
<comment type="caution">
    <text evidence="12">Lacks conserved residue(s) required for the propagation of feature annotation.</text>
</comment>
<dbReference type="Pfam" id="PF00704">
    <property type="entry name" value="Glyco_hydro_18"/>
    <property type="match status" value="1"/>
</dbReference>
<dbReference type="InterPro" id="IPR029070">
    <property type="entry name" value="Chitinase_insertion_sf"/>
</dbReference>
<gene>
    <name evidence="18" type="ORF">CSAL01_04074</name>
</gene>
<dbReference type="InterPro" id="IPR050314">
    <property type="entry name" value="Glycosyl_Hydrlase_18"/>
</dbReference>
<accession>A0A135U5F6</accession>
<dbReference type="EMBL" id="JFFI01001705">
    <property type="protein sequence ID" value="KXH55625.1"/>
    <property type="molecule type" value="Genomic_DNA"/>
</dbReference>
<dbReference type="EC" id="3.2.1.14" evidence="4"/>
<keyword evidence="7 13" id="KW-0378">Hydrolase</keyword>
<dbReference type="InterPro" id="IPR017853">
    <property type="entry name" value="GH"/>
</dbReference>
<keyword evidence="6 12" id="KW-0147">Chitin-binding</keyword>
<feature type="domain" description="GH18" evidence="17">
    <location>
        <begin position="196"/>
        <end position="554"/>
    </location>
</feature>
<dbReference type="InterPro" id="IPR011583">
    <property type="entry name" value="Chitinase_II/V-like_cat"/>
</dbReference>
<keyword evidence="14" id="KW-0812">Transmembrane</keyword>
<comment type="similarity">
    <text evidence="3">Belongs to the glycosyl hydrolase 18 family. Chitinase class V subfamily.</text>
</comment>
<evidence type="ECO:0000256" key="7">
    <source>
        <dbReference type="ARBA" id="ARBA00022801"/>
    </source>
</evidence>
<dbReference type="PROSITE" id="PS50941">
    <property type="entry name" value="CHIT_BIND_I_2"/>
    <property type="match status" value="1"/>
</dbReference>
<comment type="catalytic activity">
    <reaction evidence="1">
        <text>Random endo-hydrolysis of N-acetyl-beta-D-glucosaminide (1-&gt;4)-beta-linkages in chitin and chitodextrins.</text>
        <dbReference type="EC" id="3.2.1.14"/>
    </reaction>
</comment>
<dbReference type="Gene3D" id="3.20.20.80">
    <property type="entry name" value="Glycosidases"/>
    <property type="match status" value="1"/>
</dbReference>
<evidence type="ECO:0000256" key="9">
    <source>
        <dbReference type="ARBA" id="ARBA00023277"/>
    </source>
</evidence>
<keyword evidence="12" id="KW-1015">Disulfide bond</keyword>
<dbReference type="SMART" id="SM00270">
    <property type="entry name" value="ChtBD1"/>
    <property type="match status" value="1"/>
</dbReference>
<evidence type="ECO:0000256" key="14">
    <source>
        <dbReference type="SAM" id="Phobius"/>
    </source>
</evidence>
<dbReference type="SUPFAM" id="SSF54556">
    <property type="entry name" value="Chitinase insertion domain"/>
    <property type="match status" value="1"/>
</dbReference>
<sequence length="1220" mass="130100">MRLLLLTGLVLAVCRTSEAQLNLTAVGNNSVPTYSAVPQLPRNSSSVLEPLFQPHSNNTPVFKNEAIIRHLTENPGARLDHLDLASLAKRQDNGLPVGTCAPGIPCSNGACCSDTGVCSYAPTSCGADVCISNCDAKAPCGQYAVPETASCPLNVCCSKHGFCGSTDDFCGDGCQEGFGGCGPPPTPQCSGSSAMARRIGYYESWAATRPCDVVQPEDLQLTGMTHLNFAFSFFDPTTFQITPMDANAASLLSRFTALKAKQPGLQVWLSVGGWSFNDATNTPNTQNAFSDMTGSSANRRAFINSLLNFMQTYGFDGVDLDWEYPVADDRGGKPADFANFPTFLSELRASFGSALGISATLPSSYWYLQHFDLLSMEPHLDWLNLMSYDIHGVWDSTNKFTGPYIRPHTNLTEIEDGLSLLWRAGVSPSKVVLGLGWYGRSFTLTDPACNIPNGVCQFSSGGTAGECSRSSGTLTNAEIKRIQASGGVIESYDAEAAVKWITWDSNQWISYDDGVTMQQKMKRANSLCLGGIMIWALDQDNKAGDSMSDLLGIGPANGISTEAAQSYKEQLANATLQQSIASSCYWSLCGEGCHTGYFGTTEARGQVAGVQKNSICALGEIQTLCCAPGTTMGTCKWEGFRGIGFPCSPACSDAKATIVARNSNSYQDNEGGQLADLTCTGGYQAYCCTGFVPSSITNAGSLVLYGQNGDQVSKRDLITGELALIQERGLVLQERGAPLLLGGLGALCLEAATPLLALAPFTFGLSAAIEGAICAAAALAALAVGFAIISSIAGWFFGSSPSQPNTGVPTTIAGRASYGQWPILDFGGAATSTSCDCSVTYTCRYGMGWDEVCDNQRWAINKKLGGQTVFHPFSSGGGVNRAYSGWAQTATQRHAAYRTLVQGSNRPDPARCQLDEFPMANLRESGNGAPQACRLVNKQANGAQGRDYLAWKRAQWVPCFRYRRDVCRIQDNGPPATWKFNQLSGGRGPGSGKRFIDAFGFDLQTPGSLCFASYTYTRVAGAIENTMITDHGFRVLDDDPMYDRAYGWPRQSYRTDPAPINGPRPYNLQPGIFQRDLAVSSNTTGNATDNMVCHVNLSDGQGSDSVDAELDYDNLLFLDGDGYQVDGRTCGVIYDNRDEEQLHIVVDADGNIVDMYTDDEAIADAWSSTDPVADSSIITVTAETAAVTAAAQPGSGEPTLPISTMVAATRMGGVMTLAPS</sequence>
<dbReference type="PROSITE" id="PS00026">
    <property type="entry name" value="CHIT_BIND_I_1"/>
    <property type="match status" value="1"/>
</dbReference>
<dbReference type="GO" id="GO:0008843">
    <property type="term" value="F:endochitinase activity"/>
    <property type="evidence" value="ECO:0007669"/>
    <property type="project" value="UniProtKB-EC"/>
</dbReference>
<dbReference type="InterPro" id="IPR001002">
    <property type="entry name" value="Chitin-bd_1"/>
</dbReference>
<evidence type="ECO:0000256" key="8">
    <source>
        <dbReference type="ARBA" id="ARBA00023024"/>
    </source>
</evidence>
<keyword evidence="9" id="KW-0119">Carbohydrate metabolism</keyword>
<evidence type="ECO:0000256" key="5">
    <source>
        <dbReference type="ARBA" id="ARBA00022525"/>
    </source>
</evidence>
<evidence type="ECO:0000313" key="18">
    <source>
        <dbReference type="EMBL" id="KXH55625.1"/>
    </source>
</evidence>
<dbReference type="InterPro" id="IPR001223">
    <property type="entry name" value="Glyco_hydro18_cat"/>
</dbReference>
<evidence type="ECO:0000256" key="6">
    <source>
        <dbReference type="ARBA" id="ARBA00022669"/>
    </source>
</evidence>
<evidence type="ECO:0000256" key="13">
    <source>
        <dbReference type="RuleBase" id="RU000489"/>
    </source>
</evidence>
<dbReference type="SUPFAM" id="SSF51445">
    <property type="entry name" value="(Trans)glycosidases"/>
    <property type="match status" value="1"/>
</dbReference>
<feature type="transmembrane region" description="Helical" evidence="14">
    <location>
        <begin position="739"/>
        <end position="761"/>
    </location>
</feature>
<feature type="domain" description="Chitin-binding type-1" evidence="16">
    <location>
        <begin position="137"/>
        <end position="183"/>
    </location>
</feature>
<feature type="signal peptide" evidence="15">
    <location>
        <begin position="1"/>
        <end position="19"/>
    </location>
</feature>